<comment type="caution">
    <text evidence="2">The sequence shown here is derived from an EMBL/GenBank/DDBJ whole genome shotgun (WGS) entry which is preliminary data.</text>
</comment>
<dbReference type="InterPro" id="IPR018958">
    <property type="entry name" value="Knr4/Smi1-like_dom"/>
</dbReference>
<dbReference type="OrthoDB" id="4759758at2"/>
<evidence type="ECO:0000259" key="1">
    <source>
        <dbReference type="SMART" id="SM00860"/>
    </source>
</evidence>
<dbReference type="AlphaFoldDB" id="A0A4V2FZ04"/>
<dbReference type="Proteomes" id="UP000292027">
    <property type="component" value="Unassembled WGS sequence"/>
</dbReference>
<organism evidence="2 3">
    <name type="scientific">Kribbella rubisoli</name>
    <dbReference type="NCBI Taxonomy" id="3075929"/>
    <lineage>
        <taxon>Bacteria</taxon>
        <taxon>Bacillati</taxon>
        <taxon>Actinomycetota</taxon>
        <taxon>Actinomycetes</taxon>
        <taxon>Propionibacteriales</taxon>
        <taxon>Kribbellaceae</taxon>
        <taxon>Kribbella</taxon>
    </lineage>
</organism>
<dbReference type="EMBL" id="SHKR01000011">
    <property type="protein sequence ID" value="RZU19576.1"/>
    <property type="molecule type" value="Genomic_DNA"/>
</dbReference>
<proteinExistence type="predicted"/>
<feature type="domain" description="Knr4/Smi1-like" evidence="1">
    <location>
        <begin position="39"/>
        <end position="162"/>
    </location>
</feature>
<protein>
    <submittedName>
        <fullName evidence="2">Cell wall assembly regulator SMI1</fullName>
    </submittedName>
</protein>
<dbReference type="SMART" id="SM00860">
    <property type="entry name" value="SMI1_KNR4"/>
    <property type="match status" value="1"/>
</dbReference>
<dbReference type="SUPFAM" id="SSF160631">
    <property type="entry name" value="SMI1/KNR4-like"/>
    <property type="match status" value="1"/>
</dbReference>
<accession>A0A4V2FZ04</accession>
<sequence>MREACRDSVHPVSVTDSWTAIDRWLSQHAPATYAVLAPPASDADLRAAVEVVQLPTELIESLRCHDGITTWANLLPEAQPSSAAQIAESWQLRMELAADFDGFVVRPPSEEPYWHPDWIPWADSEGDLQVIDVRTGRLGMAAHDGIGDFATGWPDLTAYLSEVVHSLHHGTGVNGWYPYLTTQQELWWDRGPDQLAVNDEPLVRVPAQS</sequence>
<gene>
    <name evidence="2" type="ORF">EV645_1788</name>
</gene>
<evidence type="ECO:0000313" key="3">
    <source>
        <dbReference type="Proteomes" id="UP000292027"/>
    </source>
</evidence>
<keyword evidence="3" id="KW-1185">Reference proteome</keyword>
<name>A0A4V2FZ04_9ACTN</name>
<evidence type="ECO:0000313" key="2">
    <source>
        <dbReference type="EMBL" id="RZU19576.1"/>
    </source>
</evidence>
<dbReference type="InterPro" id="IPR037883">
    <property type="entry name" value="Knr4/Smi1-like_sf"/>
</dbReference>
<reference evidence="2 3" key="1">
    <citation type="journal article" date="2015" name="Stand. Genomic Sci.">
        <title>Genomic Encyclopedia of Bacterial and Archaeal Type Strains, Phase III: the genomes of soil and plant-associated and newly described type strains.</title>
        <authorList>
            <person name="Whitman W.B."/>
            <person name="Woyke T."/>
            <person name="Klenk H.P."/>
            <person name="Zhou Y."/>
            <person name="Lilburn T.G."/>
            <person name="Beck B.J."/>
            <person name="De Vos P."/>
            <person name="Vandamme P."/>
            <person name="Eisen J.A."/>
            <person name="Garrity G."/>
            <person name="Hugenholtz P."/>
            <person name="Kyrpides N.C."/>
        </authorList>
    </citation>
    <scope>NUCLEOTIDE SEQUENCE [LARGE SCALE GENOMIC DNA]</scope>
    <source>
        <strain evidence="2 3">VKM Ac-2540</strain>
    </source>
</reference>